<dbReference type="Proteomes" id="UP001223586">
    <property type="component" value="Unassembled WGS sequence"/>
</dbReference>
<keyword evidence="10" id="KW-1185">Reference proteome</keyword>
<dbReference type="InterPro" id="IPR050559">
    <property type="entry name" value="P-Pant_transferase_sf"/>
</dbReference>
<dbReference type="Pfam" id="PF22624">
    <property type="entry name" value="AASDHPPT_N"/>
    <property type="match status" value="1"/>
</dbReference>
<feature type="domain" description="4'-phosphopantetheinyl transferase" evidence="7">
    <location>
        <begin position="121"/>
        <end position="226"/>
    </location>
</feature>
<sequence length="262" mass="30424">MSISFLKQKIQPETCHIWYADVTDEHDLFRHLISSEENERYVSFRRSKDRDRALVSYSLVRLVLAHYTDLQPYELNIIRTCPQCGKSHGKPRLVMHPDDHLQFNVSHSGNIVIMAVTVENPVGIDVEQIDPRLSAEELIKKVLSPSERQVLFQLPKEERVQHFYTYWTRKEAILKATGQGLTIPLEHVTVSCPTERAELLMWANEQERVDRFTMHDLHLWEDYKACLAVIGTCKKVEVKNGSALLADWRHSDKTLRQSGYLS</sequence>
<dbReference type="Gene3D" id="3.90.470.20">
    <property type="entry name" value="4'-phosphopantetheinyl transferase domain"/>
    <property type="match status" value="2"/>
</dbReference>
<dbReference type="RefSeq" id="WP_307229901.1">
    <property type="nucleotide sequence ID" value="NZ_JAUSTT010000014.1"/>
</dbReference>
<evidence type="ECO:0000313" key="9">
    <source>
        <dbReference type="EMBL" id="MDQ0176610.1"/>
    </source>
</evidence>
<dbReference type="PANTHER" id="PTHR12215:SF10">
    <property type="entry name" value="L-AMINOADIPATE-SEMIALDEHYDE DEHYDROGENASE-PHOSPHOPANTETHEINYL TRANSFERASE"/>
    <property type="match status" value="1"/>
</dbReference>
<comment type="cofactor">
    <cofactor evidence="1">
        <name>Mg(2+)</name>
        <dbReference type="ChEBI" id="CHEBI:18420"/>
    </cofactor>
</comment>
<dbReference type="InterPro" id="IPR037143">
    <property type="entry name" value="4-PPantetheinyl_Trfase_dom_sf"/>
</dbReference>
<evidence type="ECO:0000259" key="8">
    <source>
        <dbReference type="Pfam" id="PF22624"/>
    </source>
</evidence>
<evidence type="ECO:0000256" key="6">
    <source>
        <dbReference type="ARBA" id="ARBA00023194"/>
    </source>
</evidence>
<dbReference type="EMBL" id="JAUSTT010000014">
    <property type="protein sequence ID" value="MDQ0176610.1"/>
    <property type="molecule type" value="Genomic_DNA"/>
</dbReference>
<evidence type="ECO:0000259" key="7">
    <source>
        <dbReference type="Pfam" id="PF01648"/>
    </source>
</evidence>
<dbReference type="InterPro" id="IPR055066">
    <property type="entry name" value="AASDHPPT_N"/>
</dbReference>
<gene>
    <name evidence="9" type="ORF">J2S08_002468</name>
</gene>
<organism evidence="9 10">
    <name type="scientific">Bacillus chungangensis</name>
    <dbReference type="NCBI Taxonomy" id="587633"/>
    <lineage>
        <taxon>Bacteria</taxon>
        <taxon>Bacillati</taxon>
        <taxon>Bacillota</taxon>
        <taxon>Bacilli</taxon>
        <taxon>Bacillales</taxon>
        <taxon>Bacillaceae</taxon>
        <taxon>Bacillus</taxon>
    </lineage>
</organism>
<dbReference type="GO" id="GO:0016740">
    <property type="term" value="F:transferase activity"/>
    <property type="evidence" value="ECO:0007669"/>
    <property type="project" value="UniProtKB-KW"/>
</dbReference>
<dbReference type="PANTHER" id="PTHR12215">
    <property type="entry name" value="PHOSPHOPANTETHEINE TRANSFERASE"/>
    <property type="match status" value="1"/>
</dbReference>
<dbReference type="InterPro" id="IPR004568">
    <property type="entry name" value="Ppantetheine-prot_Trfase_dom"/>
</dbReference>
<evidence type="ECO:0000256" key="1">
    <source>
        <dbReference type="ARBA" id="ARBA00001946"/>
    </source>
</evidence>
<accession>A0ABT9WV05</accession>
<dbReference type="Pfam" id="PF01648">
    <property type="entry name" value="ACPS"/>
    <property type="match status" value="1"/>
</dbReference>
<dbReference type="EC" id="2.7.8.-" evidence="9"/>
<evidence type="ECO:0000313" key="10">
    <source>
        <dbReference type="Proteomes" id="UP001223586"/>
    </source>
</evidence>
<feature type="domain" description="4'-phosphopantetheinyl transferase N-terminal" evidence="8">
    <location>
        <begin position="24"/>
        <end position="116"/>
    </location>
</feature>
<keyword evidence="3 9" id="KW-0808">Transferase</keyword>
<proteinExistence type="inferred from homology"/>
<comment type="similarity">
    <text evidence="2">Belongs to the P-Pant transferase superfamily. Gsp/Sfp/HetI/AcpT family.</text>
</comment>
<keyword evidence="6" id="KW-0045">Antibiotic biosynthesis</keyword>
<keyword evidence="5" id="KW-0460">Magnesium</keyword>
<reference evidence="9 10" key="1">
    <citation type="submission" date="2023-07" db="EMBL/GenBank/DDBJ databases">
        <title>Genomic Encyclopedia of Type Strains, Phase IV (KMG-IV): sequencing the most valuable type-strain genomes for metagenomic binning, comparative biology and taxonomic classification.</title>
        <authorList>
            <person name="Goeker M."/>
        </authorList>
    </citation>
    <scope>NUCLEOTIDE SEQUENCE [LARGE SCALE GENOMIC DNA]</scope>
    <source>
        <strain evidence="9 10">DSM 23837</strain>
    </source>
</reference>
<dbReference type="NCBIfam" id="TIGR00556">
    <property type="entry name" value="pantethn_trn"/>
    <property type="match status" value="1"/>
</dbReference>
<protein>
    <submittedName>
        <fullName evidence="9">4'-phosphopantetheinyl transferase</fullName>
        <ecNumber evidence="9">2.7.8.-</ecNumber>
    </submittedName>
</protein>
<name>A0ABT9WV05_9BACI</name>
<comment type="caution">
    <text evidence="9">The sequence shown here is derived from an EMBL/GenBank/DDBJ whole genome shotgun (WGS) entry which is preliminary data.</text>
</comment>
<dbReference type="InterPro" id="IPR008278">
    <property type="entry name" value="4-PPantetheinyl_Trfase_dom"/>
</dbReference>
<evidence type="ECO:0000256" key="3">
    <source>
        <dbReference type="ARBA" id="ARBA00022679"/>
    </source>
</evidence>
<evidence type="ECO:0000256" key="5">
    <source>
        <dbReference type="ARBA" id="ARBA00022842"/>
    </source>
</evidence>
<keyword evidence="4" id="KW-0479">Metal-binding</keyword>
<dbReference type="SUPFAM" id="SSF56214">
    <property type="entry name" value="4'-phosphopantetheinyl transferase"/>
    <property type="match status" value="2"/>
</dbReference>
<evidence type="ECO:0000256" key="2">
    <source>
        <dbReference type="ARBA" id="ARBA00010990"/>
    </source>
</evidence>
<evidence type="ECO:0000256" key="4">
    <source>
        <dbReference type="ARBA" id="ARBA00022723"/>
    </source>
</evidence>